<dbReference type="Proteomes" id="UP001198151">
    <property type="component" value="Unassembled WGS sequence"/>
</dbReference>
<evidence type="ECO:0000313" key="3">
    <source>
        <dbReference type="EMBL" id="MCC2255591.1"/>
    </source>
</evidence>
<dbReference type="EMBL" id="JAJEQX010000030">
    <property type="protein sequence ID" value="MCC2255591.1"/>
    <property type="molecule type" value="Genomic_DNA"/>
</dbReference>
<dbReference type="Pfam" id="PF18960">
    <property type="entry name" value="DUF5702"/>
    <property type="match status" value="1"/>
</dbReference>
<feature type="transmembrane region" description="Helical" evidence="2">
    <location>
        <begin position="12"/>
        <end position="33"/>
    </location>
</feature>
<sequence>MDRAEKRSVYKAEVTAFLSIVFILLVSFVFGILEIMAVHNHKNMSRLTADRSIFSVFGEYQKELLEDYHIFAVDGSYAMEGFSEDRIISRLHYYENGNMLEHEVSSIQYLTDNGGQAFREQVIQYMEERYGISLIKEFTGLASEWEDQEIKGREMEEQEKNILDEVKEIKSASEEADAEIDSESSGSIEDMNPFTCLEQIEKSGILTLVLPEEMELSGLQISLEDQASNRSLQTGRGTFPSRQGMNGPEEKLLFGEYILKQFSNAAMDKGKTESGESENSGTEREGINSADSDRSRSLKYEVEYIIAGKQSDKENLESVLMKIFLIRMALNYAYLFSDTSKQSEAASLAAVITSLLLVPQLSEALKQLILLAWAAGESVMDLRTLLSGKKAPLVKNTENWQLSLSSLFTLGKGSESNEGQDNEDGITYEGYLRAFLFLEDQENTAMRALDRIEENLDSEHGLNHVKADQCFSKLELNNKTSIFGEITYEFPVSFAYV</sequence>
<feature type="region of interest" description="Disordered" evidence="1">
    <location>
        <begin position="227"/>
        <end position="246"/>
    </location>
</feature>
<keyword evidence="4" id="KW-1185">Reference proteome</keyword>
<gene>
    <name evidence="3" type="ORF">LKD70_14410</name>
</gene>
<feature type="compositionally biased region" description="Basic and acidic residues" evidence="1">
    <location>
        <begin position="281"/>
        <end position="292"/>
    </location>
</feature>
<name>A0ABS8G011_9FIRM</name>
<dbReference type="InterPro" id="IPR043756">
    <property type="entry name" value="DUF5702"/>
</dbReference>
<feature type="compositionally biased region" description="Polar residues" evidence="1">
    <location>
        <begin position="227"/>
        <end position="244"/>
    </location>
</feature>
<keyword evidence="2" id="KW-0812">Transmembrane</keyword>
<feature type="region of interest" description="Disordered" evidence="1">
    <location>
        <begin position="268"/>
        <end position="292"/>
    </location>
</feature>
<reference evidence="3 4" key="1">
    <citation type="submission" date="2021-10" db="EMBL/GenBank/DDBJ databases">
        <title>Anaerobic single-cell dispensing facilitates the cultivation of human gut bacteria.</title>
        <authorList>
            <person name="Afrizal A."/>
        </authorList>
    </citation>
    <scope>NUCLEOTIDE SEQUENCE [LARGE SCALE GENOMIC DNA]</scope>
    <source>
        <strain evidence="3 4">CLA-AA-H200</strain>
    </source>
</reference>
<comment type="caution">
    <text evidence="3">The sequence shown here is derived from an EMBL/GenBank/DDBJ whole genome shotgun (WGS) entry which is preliminary data.</text>
</comment>
<keyword evidence="2" id="KW-0472">Membrane</keyword>
<dbReference type="RefSeq" id="WP_227708622.1">
    <property type="nucleotide sequence ID" value="NZ_JAJEQX010000030.1"/>
</dbReference>
<evidence type="ECO:0000313" key="4">
    <source>
        <dbReference type="Proteomes" id="UP001198151"/>
    </source>
</evidence>
<proteinExistence type="predicted"/>
<accession>A0ABS8G011</accession>
<protein>
    <submittedName>
        <fullName evidence="3">DUF5702 domain-containing protein</fullName>
    </submittedName>
</protein>
<keyword evidence="2" id="KW-1133">Transmembrane helix</keyword>
<evidence type="ECO:0000256" key="2">
    <source>
        <dbReference type="SAM" id="Phobius"/>
    </source>
</evidence>
<organism evidence="3 4">
    <name type="scientific">Ruminococcus turbiniformis</name>
    <dbReference type="NCBI Taxonomy" id="2881258"/>
    <lineage>
        <taxon>Bacteria</taxon>
        <taxon>Bacillati</taxon>
        <taxon>Bacillota</taxon>
        <taxon>Clostridia</taxon>
        <taxon>Eubacteriales</taxon>
        <taxon>Oscillospiraceae</taxon>
        <taxon>Ruminococcus</taxon>
    </lineage>
</organism>
<feature type="region of interest" description="Disordered" evidence="1">
    <location>
        <begin position="171"/>
        <end position="190"/>
    </location>
</feature>
<evidence type="ECO:0000256" key="1">
    <source>
        <dbReference type="SAM" id="MobiDB-lite"/>
    </source>
</evidence>